<dbReference type="EMBL" id="JAFBEE010000024">
    <property type="protein sequence ID" value="MBM7616119.1"/>
    <property type="molecule type" value="Genomic_DNA"/>
</dbReference>
<organism evidence="2 3">
    <name type="scientific">Alkaliphilus hydrothermalis</name>
    <dbReference type="NCBI Taxonomy" id="1482730"/>
    <lineage>
        <taxon>Bacteria</taxon>
        <taxon>Bacillati</taxon>
        <taxon>Bacillota</taxon>
        <taxon>Clostridia</taxon>
        <taxon>Peptostreptococcales</taxon>
        <taxon>Natronincolaceae</taxon>
        <taxon>Alkaliphilus</taxon>
    </lineage>
</organism>
<evidence type="ECO:0000313" key="3">
    <source>
        <dbReference type="Proteomes" id="UP001314796"/>
    </source>
</evidence>
<feature type="transmembrane region" description="Helical" evidence="1">
    <location>
        <begin position="118"/>
        <end position="137"/>
    </location>
</feature>
<keyword evidence="1" id="KW-1133">Transmembrane helix</keyword>
<keyword evidence="1" id="KW-0472">Membrane</keyword>
<sequence>MNDTKLVACGGLAFFEEKDFKKLSKLAQEGWILEGFSSFLFYRLRKGAPQDIQYSLDYQTKPDEEYFSFFESAGWSHVCSAGNEMHIFSAPSGTKPIYTDEVSLIEKYEREQVQMKKVALPALVLSVVWALTLLTIWVSPVILALLLVTMVVLVFTGMPYLAYGIRVRRLRKG</sequence>
<evidence type="ECO:0000313" key="2">
    <source>
        <dbReference type="EMBL" id="MBM7616119.1"/>
    </source>
</evidence>
<evidence type="ECO:0000256" key="1">
    <source>
        <dbReference type="SAM" id="Phobius"/>
    </source>
</evidence>
<evidence type="ECO:0008006" key="4">
    <source>
        <dbReference type="Google" id="ProtNLM"/>
    </source>
</evidence>
<dbReference type="InterPro" id="IPR021359">
    <property type="entry name" value="DUF2812"/>
</dbReference>
<dbReference type="RefSeq" id="WP_204404031.1">
    <property type="nucleotide sequence ID" value="NZ_JAFBEE010000024.1"/>
</dbReference>
<keyword evidence="3" id="KW-1185">Reference proteome</keyword>
<protein>
    <recommendedName>
        <fullName evidence="4">DUF2812 domain-containing protein</fullName>
    </recommendedName>
</protein>
<keyword evidence="1" id="KW-0812">Transmembrane</keyword>
<proteinExistence type="predicted"/>
<feature type="transmembrane region" description="Helical" evidence="1">
    <location>
        <begin position="143"/>
        <end position="163"/>
    </location>
</feature>
<name>A0ABS2NU58_9FIRM</name>
<accession>A0ABS2NU58</accession>
<gene>
    <name evidence="2" type="ORF">JOC73_002695</name>
</gene>
<dbReference type="Proteomes" id="UP001314796">
    <property type="component" value="Unassembled WGS sequence"/>
</dbReference>
<dbReference type="Pfam" id="PF11193">
    <property type="entry name" value="DUF2812"/>
    <property type="match status" value="1"/>
</dbReference>
<comment type="caution">
    <text evidence="2">The sequence shown here is derived from an EMBL/GenBank/DDBJ whole genome shotgun (WGS) entry which is preliminary data.</text>
</comment>
<reference evidence="2 3" key="1">
    <citation type="submission" date="2021-01" db="EMBL/GenBank/DDBJ databases">
        <title>Genomic Encyclopedia of Type Strains, Phase IV (KMG-IV): sequencing the most valuable type-strain genomes for metagenomic binning, comparative biology and taxonomic classification.</title>
        <authorList>
            <person name="Goeker M."/>
        </authorList>
    </citation>
    <scope>NUCLEOTIDE SEQUENCE [LARGE SCALE GENOMIC DNA]</scope>
    <source>
        <strain evidence="2 3">DSM 25890</strain>
    </source>
</reference>